<dbReference type="InterPro" id="IPR041916">
    <property type="entry name" value="Anti_sigma_zinc_sf"/>
</dbReference>
<dbReference type="EMBL" id="CP089982">
    <property type="protein sequence ID" value="WXA90352.1"/>
    <property type="molecule type" value="Genomic_DNA"/>
</dbReference>
<dbReference type="GO" id="GO:0016301">
    <property type="term" value="F:kinase activity"/>
    <property type="evidence" value="ECO:0007669"/>
    <property type="project" value="UniProtKB-KW"/>
</dbReference>
<evidence type="ECO:0000256" key="5">
    <source>
        <dbReference type="PROSITE-ProRule" id="PRU10141"/>
    </source>
</evidence>
<dbReference type="Gene3D" id="1.10.10.1320">
    <property type="entry name" value="Anti-sigma factor, zinc-finger domain"/>
    <property type="match status" value="1"/>
</dbReference>
<evidence type="ECO:0000256" key="3">
    <source>
        <dbReference type="ARBA" id="ARBA00022777"/>
    </source>
</evidence>
<dbReference type="PANTHER" id="PTHR43289">
    <property type="entry name" value="MITOGEN-ACTIVATED PROTEIN KINASE KINASE KINASE 20-RELATED"/>
    <property type="match status" value="1"/>
</dbReference>
<sequence>MALSKYTRAGVVTIGPGCLEEGVILDFIQGQLSTPDFEEAEAHLARCTECRELVSTLARGLGTTSATNETGELRDVAFAPARQDARAAPVAPGELIAGKYRVERLLGHGGMGVVVAATHVHLGHKVALKFLHPGAMEASSRVVRFLREGRAAARIQGEHVARVMDVGTLDSGVPYIVMEFLQGLDFAALLAERGTLPIEEAIHYVLQACEAVAEAHALGIVHRDLKPANLFLSARPDGSPLVKVLDFGISKDGGAAAPQLTSGEVMMGSPRYMSPEQIMSPRDVDTRTDIWALGVILHELLAGSPPFDSDSAVGLSTLIVSHAAPKIRASRPDASHSLEAILLRCLEKERARRFSNVGELAEALHPFVRTGTAAASARVSVDRIVRLVHGGVVHPDAVPRGISIVPATASTRDAFSGTQPVAPPPKRRSTLGIAVVTAASLGLAAWAFIPSRAPPPTVEKVEKLSPPPEVAAVVETPHPAEVVAAVDAGPPPPKTPAHRTPAKVPKRPAPSAEPAPAQTPESDTNHSGLLDRK</sequence>
<evidence type="ECO:0000259" key="7">
    <source>
        <dbReference type="PROSITE" id="PS50011"/>
    </source>
</evidence>
<dbReference type="Gene3D" id="1.10.510.10">
    <property type="entry name" value="Transferase(Phosphotransferase) domain 1"/>
    <property type="match status" value="1"/>
</dbReference>
<dbReference type="SUPFAM" id="SSF56112">
    <property type="entry name" value="Protein kinase-like (PK-like)"/>
    <property type="match status" value="1"/>
</dbReference>
<gene>
    <name evidence="8" type="ORF">LZC95_28300</name>
</gene>
<reference evidence="8 9" key="1">
    <citation type="submission" date="2021-12" db="EMBL/GenBank/DDBJ databases">
        <title>Discovery of the Pendulisporaceae a myxobacterial family with distinct sporulation behavior and unique specialized metabolism.</title>
        <authorList>
            <person name="Garcia R."/>
            <person name="Popoff A."/>
            <person name="Bader C.D."/>
            <person name="Loehr J."/>
            <person name="Walesch S."/>
            <person name="Walt C."/>
            <person name="Boldt J."/>
            <person name="Bunk B."/>
            <person name="Haeckl F.J.F.P.J."/>
            <person name="Gunesch A.P."/>
            <person name="Birkelbach J."/>
            <person name="Nuebel U."/>
            <person name="Pietschmann T."/>
            <person name="Bach T."/>
            <person name="Mueller R."/>
        </authorList>
    </citation>
    <scope>NUCLEOTIDE SEQUENCE [LARGE SCALE GENOMIC DNA]</scope>
    <source>
        <strain evidence="8 9">MSr12523</strain>
    </source>
</reference>
<dbReference type="InterPro" id="IPR000719">
    <property type="entry name" value="Prot_kinase_dom"/>
</dbReference>
<dbReference type="PROSITE" id="PS50011">
    <property type="entry name" value="PROTEIN_KINASE_DOM"/>
    <property type="match status" value="1"/>
</dbReference>
<evidence type="ECO:0000313" key="8">
    <source>
        <dbReference type="EMBL" id="WXA90352.1"/>
    </source>
</evidence>
<keyword evidence="9" id="KW-1185">Reference proteome</keyword>
<dbReference type="Gene3D" id="3.30.200.20">
    <property type="entry name" value="Phosphorylase Kinase, domain 1"/>
    <property type="match status" value="1"/>
</dbReference>
<protein>
    <submittedName>
        <fullName evidence="8">Protein kinase</fullName>
    </submittedName>
</protein>
<name>A0ABZ2JZK6_9BACT</name>
<keyword evidence="3 8" id="KW-0418">Kinase</keyword>
<dbReference type="InterPro" id="IPR011009">
    <property type="entry name" value="Kinase-like_dom_sf"/>
</dbReference>
<evidence type="ECO:0000256" key="4">
    <source>
        <dbReference type="ARBA" id="ARBA00022840"/>
    </source>
</evidence>
<feature type="domain" description="Protein kinase" evidence="7">
    <location>
        <begin position="100"/>
        <end position="368"/>
    </location>
</feature>
<dbReference type="PANTHER" id="PTHR43289:SF6">
    <property type="entry name" value="SERINE_THREONINE-PROTEIN KINASE NEKL-3"/>
    <property type="match status" value="1"/>
</dbReference>
<keyword evidence="2 5" id="KW-0547">Nucleotide-binding</keyword>
<dbReference type="SMART" id="SM00220">
    <property type="entry name" value="S_TKc"/>
    <property type="match status" value="1"/>
</dbReference>
<evidence type="ECO:0000256" key="1">
    <source>
        <dbReference type="ARBA" id="ARBA00022679"/>
    </source>
</evidence>
<evidence type="ECO:0000256" key="6">
    <source>
        <dbReference type="SAM" id="MobiDB-lite"/>
    </source>
</evidence>
<dbReference type="InterPro" id="IPR017441">
    <property type="entry name" value="Protein_kinase_ATP_BS"/>
</dbReference>
<dbReference type="Pfam" id="PF00069">
    <property type="entry name" value="Pkinase"/>
    <property type="match status" value="1"/>
</dbReference>
<dbReference type="RefSeq" id="WP_394840965.1">
    <property type="nucleotide sequence ID" value="NZ_CP089982.1"/>
</dbReference>
<dbReference type="PROSITE" id="PS00108">
    <property type="entry name" value="PROTEIN_KINASE_ST"/>
    <property type="match status" value="1"/>
</dbReference>
<evidence type="ECO:0000256" key="2">
    <source>
        <dbReference type="ARBA" id="ARBA00022741"/>
    </source>
</evidence>
<accession>A0ABZ2JZK6</accession>
<feature type="region of interest" description="Disordered" evidence="6">
    <location>
        <begin position="476"/>
        <end position="533"/>
    </location>
</feature>
<feature type="compositionally biased region" description="Basic residues" evidence="6">
    <location>
        <begin position="496"/>
        <end position="506"/>
    </location>
</feature>
<feature type="compositionally biased region" description="Low complexity" evidence="6">
    <location>
        <begin position="476"/>
        <end position="488"/>
    </location>
</feature>
<dbReference type="InterPro" id="IPR008271">
    <property type="entry name" value="Ser/Thr_kinase_AS"/>
</dbReference>
<dbReference type="PROSITE" id="PS00107">
    <property type="entry name" value="PROTEIN_KINASE_ATP"/>
    <property type="match status" value="1"/>
</dbReference>
<feature type="binding site" evidence="5">
    <location>
        <position position="129"/>
    </location>
    <ligand>
        <name>ATP</name>
        <dbReference type="ChEBI" id="CHEBI:30616"/>
    </ligand>
</feature>
<dbReference type="CDD" id="cd14014">
    <property type="entry name" value="STKc_PknB_like"/>
    <property type="match status" value="1"/>
</dbReference>
<organism evidence="8 9">
    <name type="scientific">Pendulispora brunnea</name>
    <dbReference type="NCBI Taxonomy" id="2905690"/>
    <lineage>
        <taxon>Bacteria</taxon>
        <taxon>Pseudomonadati</taxon>
        <taxon>Myxococcota</taxon>
        <taxon>Myxococcia</taxon>
        <taxon>Myxococcales</taxon>
        <taxon>Sorangiineae</taxon>
        <taxon>Pendulisporaceae</taxon>
        <taxon>Pendulispora</taxon>
    </lineage>
</organism>
<keyword evidence="1" id="KW-0808">Transferase</keyword>
<evidence type="ECO:0000313" key="9">
    <source>
        <dbReference type="Proteomes" id="UP001379533"/>
    </source>
</evidence>
<proteinExistence type="predicted"/>
<dbReference type="Proteomes" id="UP001379533">
    <property type="component" value="Chromosome"/>
</dbReference>
<keyword evidence="4 5" id="KW-0067">ATP-binding</keyword>